<keyword evidence="1" id="KW-0472">Membrane</keyword>
<feature type="transmembrane region" description="Helical" evidence="1">
    <location>
        <begin position="123"/>
        <end position="141"/>
    </location>
</feature>
<sequence length="223" mass="24863">MDRNLYLLCFAMFVLVVTSLIHGLKFLGKRNYLLGFEWLVVTFSASNFLLFALGGVQVSYGISYFCDAFSRGFGIPVVALAGLMSVTHRYKPSILMDVVLFAGAIAGTAVLLSVDALAQPRPYFYVVMWSVFSVYLAWFAWKLLSAGEGWHAFGVFMVLLTGQAIACIYDFHTIPGDDEQHLIFFTLACLTWSFLCVELYYAYCALDRAEKDAESLAPMPALQ</sequence>
<evidence type="ECO:0008006" key="4">
    <source>
        <dbReference type="Google" id="ProtNLM"/>
    </source>
</evidence>
<proteinExistence type="predicted"/>
<dbReference type="AlphaFoldDB" id="A0A4P7LH12"/>
<keyword evidence="2" id="KW-0614">Plasmid</keyword>
<feature type="transmembrane region" description="Helical" evidence="1">
    <location>
        <begin position="6"/>
        <end position="27"/>
    </location>
</feature>
<keyword evidence="1" id="KW-1133">Transmembrane helix</keyword>
<reference evidence="2 3" key="1">
    <citation type="submission" date="2019-03" db="EMBL/GenBank/DDBJ databases">
        <title>Efficiently degradation of phenoxyalkanoic acid herbicides by Cupriavidus oxalaticus strain X32.</title>
        <authorList>
            <person name="Sheng X."/>
        </authorList>
    </citation>
    <scope>NUCLEOTIDE SEQUENCE [LARGE SCALE GENOMIC DNA]</scope>
    <source>
        <strain evidence="2 3">X32</strain>
        <plasmid evidence="2 3">unnamed1</plasmid>
    </source>
</reference>
<protein>
    <recommendedName>
        <fullName evidence="4">Transporter</fullName>
    </recommendedName>
</protein>
<dbReference type="EMBL" id="CP038636">
    <property type="protein sequence ID" value="QBY55416.1"/>
    <property type="molecule type" value="Genomic_DNA"/>
</dbReference>
<dbReference type="KEGG" id="cox:E0W60_30670"/>
<dbReference type="OrthoDB" id="6711110at2"/>
<feature type="transmembrane region" description="Helical" evidence="1">
    <location>
        <begin position="98"/>
        <end position="117"/>
    </location>
</feature>
<dbReference type="RefSeq" id="WP_135706660.1">
    <property type="nucleotide sequence ID" value="NZ_CP038636.1"/>
</dbReference>
<evidence type="ECO:0000313" key="3">
    <source>
        <dbReference type="Proteomes" id="UP000295294"/>
    </source>
</evidence>
<evidence type="ECO:0000256" key="1">
    <source>
        <dbReference type="SAM" id="Phobius"/>
    </source>
</evidence>
<organism evidence="2 3">
    <name type="scientific">Cupriavidus oxalaticus</name>
    <dbReference type="NCBI Taxonomy" id="96344"/>
    <lineage>
        <taxon>Bacteria</taxon>
        <taxon>Pseudomonadati</taxon>
        <taxon>Pseudomonadota</taxon>
        <taxon>Betaproteobacteria</taxon>
        <taxon>Burkholderiales</taxon>
        <taxon>Burkholderiaceae</taxon>
        <taxon>Cupriavidus</taxon>
    </lineage>
</organism>
<gene>
    <name evidence="2" type="ORF">E0W60_30670</name>
</gene>
<dbReference type="Proteomes" id="UP000295294">
    <property type="component" value="Plasmid unnamed1"/>
</dbReference>
<keyword evidence="1" id="KW-0812">Transmembrane</keyword>
<name>A0A4P7LH12_9BURK</name>
<accession>A0A4P7LH12</accession>
<feature type="transmembrane region" description="Helical" evidence="1">
    <location>
        <begin position="68"/>
        <end position="86"/>
    </location>
</feature>
<feature type="transmembrane region" description="Helical" evidence="1">
    <location>
        <begin position="153"/>
        <end position="171"/>
    </location>
</feature>
<geneLocation type="plasmid" evidence="2">
    <name>unnamed1</name>
</geneLocation>
<feature type="transmembrane region" description="Helical" evidence="1">
    <location>
        <begin position="39"/>
        <end position="62"/>
    </location>
</feature>
<evidence type="ECO:0000313" key="2">
    <source>
        <dbReference type="EMBL" id="QBY55416.1"/>
    </source>
</evidence>
<feature type="transmembrane region" description="Helical" evidence="1">
    <location>
        <begin position="183"/>
        <end position="203"/>
    </location>
</feature>